<evidence type="ECO:0000313" key="1">
    <source>
        <dbReference type="EMBL" id="KAG7350554.1"/>
    </source>
</evidence>
<gene>
    <name evidence="1" type="ORF">IV203_009914</name>
</gene>
<sequence length="79" mass="9581">MVRDMDFLRDTIDKIRLSFVYVALRDSKQGQEVFMDYGDEWAEAWEKHVEQWEPQDNEKGYVHSSFFNIDYKNGRRTLV</sequence>
<dbReference type="Proteomes" id="UP000693970">
    <property type="component" value="Unassembled WGS sequence"/>
</dbReference>
<evidence type="ECO:0008006" key="3">
    <source>
        <dbReference type="Google" id="ProtNLM"/>
    </source>
</evidence>
<keyword evidence="2" id="KW-1185">Reference proteome</keyword>
<reference evidence="1" key="1">
    <citation type="journal article" date="2021" name="Sci. Rep.">
        <title>Diploid genomic architecture of Nitzschia inconspicua, an elite biomass production diatom.</title>
        <authorList>
            <person name="Oliver A."/>
            <person name="Podell S."/>
            <person name="Pinowska A."/>
            <person name="Traller J.C."/>
            <person name="Smith S.R."/>
            <person name="McClure R."/>
            <person name="Beliaev A."/>
            <person name="Bohutskyi P."/>
            <person name="Hill E.A."/>
            <person name="Rabines A."/>
            <person name="Zheng H."/>
            <person name="Allen L.Z."/>
            <person name="Kuo A."/>
            <person name="Grigoriev I.V."/>
            <person name="Allen A.E."/>
            <person name="Hazlebeck D."/>
            <person name="Allen E.E."/>
        </authorList>
    </citation>
    <scope>NUCLEOTIDE SEQUENCE</scope>
    <source>
        <strain evidence="1">Hildebrandi</strain>
    </source>
</reference>
<evidence type="ECO:0000313" key="2">
    <source>
        <dbReference type="Proteomes" id="UP000693970"/>
    </source>
</evidence>
<dbReference type="AlphaFoldDB" id="A0A9K3KV54"/>
<dbReference type="EMBL" id="JAGRRH010000018">
    <property type="protein sequence ID" value="KAG7350554.1"/>
    <property type="molecule type" value="Genomic_DNA"/>
</dbReference>
<accession>A0A9K3KV54</accession>
<reference evidence="1" key="2">
    <citation type="submission" date="2021-04" db="EMBL/GenBank/DDBJ databases">
        <authorList>
            <person name="Podell S."/>
        </authorList>
    </citation>
    <scope>NUCLEOTIDE SEQUENCE</scope>
    <source>
        <strain evidence="1">Hildebrandi</strain>
    </source>
</reference>
<name>A0A9K3KV54_9STRA</name>
<dbReference type="OrthoDB" id="53900at2759"/>
<organism evidence="1 2">
    <name type="scientific">Nitzschia inconspicua</name>
    <dbReference type="NCBI Taxonomy" id="303405"/>
    <lineage>
        <taxon>Eukaryota</taxon>
        <taxon>Sar</taxon>
        <taxon>Stramenopiles</taxon>
        <taxon>Ochrophyta</taxon>
        <taxon>Bacillariophyta</taxon>
        <taxon>Bacillariophyceae</taxon>
        <taxon>Bacillariophycidae</taxon>
        <taxon>Bacillariales</taxon>
        <taxon>Bacillariaceae</taxon>
        <taxon>Nitzschia</taxon>
    </lineage>
</organism>
<proteinExistence type="predicted"/>
<comment type="caution">
    <text evidence="1">The sequence shown here is derived from an EMBL/GenBank/DDBJ whole genome shotgun (WGS) entry which is preliminary data.</text>
</comment>
<protein>
    <recommendedName>
        <fullName evidence="3">SET domain-containing protein</fullName>
    </recommendedName>
</protein>